<dbReference type="Gene3D" id="1.50.10.10">
    <property type="match status" value="1"/>
</dbReference>
<dbReference type="RefSeq" id="WP_129987283.1">
    <property type="nucleotide sequence ID" value="NZ_SDPU01000021.1"/>
</dbReference>
<evidence type="ECO:0000256" key="1">
    <source>
        <dbReference type="ARBA" id="ARBA00001576"/>
    </source>
</evidence>
<evidence type="ECO:0000256" key="4">
    <source>
        <dbReference type="ARBA" id="ARBA00019905"/>
    </source>
</evidence>
<dbReference type="OrthoDB" id="3902805at2"/>
<dbReference type="PANTHER" id="PTHR31616">
    <property type="entry name" value="TREHALASE"/>
    <property type="match status" value="1"/>
</dbReference>
<comment type="caution">
    <text evidence="14">The sequence shown here is derived from an EMBL/GenBank/DDBJ whole genome shotgun (WGS) entry which is preliminary data.</text>
</comment>
<proteinExistence type="inferred from homology"/>
<protein>
    <recommendedName>
        <fullName evidence="4">Trehalase</fullName>
        <ecNumber evidence="3">3.2.1.28</ecNumber>
    </recommendedName>
    <alternativeName>
        <fullName evidence="8">Alpha,alpha-trehalase</fullName>
    </alternativeName>
    <alternativeName>
        <fullName evidence="9">Alpha,alpha-trehalose glucohydrolase</fullName>
    </alternativeName>
</protein>
<dbReference type="Pfam" id="PF19291">
    <property type="entry name" value="TREH_N"/>
    <property type="match status" value="1"/>
</dbReference>
<comment type="similarity">
    <text evidence="2">Belongs to the glycosyl hydrolase 15 family.</text>
</comment>
<evidence type="ECO:0000256" key="5">
    <source>
        <dbReference type="ARBA" id="ARBA00022801"/>
    </source>
</evidence>
<sequence>MPLPIEDYAVVGDTGTAALIGRDGSVDWMCLPRFDSPACFAALLGDESHGRWLLGPAGEFRCERRYVGHSSVLETTYTTDTGRVLVVDAMPINDGRADLVRQVQGVEGTVTMRHEWRVRFDYGRIRPWVHRSELFGAEVINAVAGPDRLILRGSRLPHATDHVHTDEFEVSAGDELFFSTTWVASHHDLPRPLEISGRLTHTQEATEEWADRCEYHGPYREAVLRSLLTLRLLTHGGTGGIVAAPTTSLPEDFGGERNWDYRFCWLRDAALTLEAFLACGYREEARLWRDWLLRAVAGDPADLQVMYQVDGARDLTERELDHLPGYEGSRPVRIGNGAVRQRQTDVLGEVMAALHHARMLGLEESDDSWALQRALVDELAEHWDEPDHGLWEVRGPTRHFTHSRVMVWVAFDRAVRAVEENGLPGEVDRWRDLRDKVHAEVLAQGYDGERGTFTQAYDTAALDAALLVIPAVGFLDGDDPRVLGTIRAVEEDLVEHGLLLRYRTETGVDGLGGDEHPFLACSFWLVSAYALAGRVDDARALMDRLLEIPNDVGLLPEEYDPVSGRFAGNFPQAFSHLALVSAAIKLERAAG</sequence>
<dbReference type="PANTHER" id="PTHR31616:SF0">
    <property type="entry name" value="GLUCAN 1,4-ALPHA-GLUCOSIDASE"/>
    <property type="match status" value="1"/>
</dbReference>
<evidence type="ECO:0000313" key="14">
    <source>
        <dbReference type="EMBL" id="RYU12451.1"/>
    </source>
</evidence>
<dbReference type="InterPro" id="IPR012341">
    <property type="entry name" value="6hp_glycosidase-like_sf"/>
</dbReference>
<comment type="cofactor">
    <cofactor evidence="10">
        <name>phosphate</name>
        <dbReference type="ChEBI" id="CHEBI:43474"/>
    </cofactor>
</comment>
<gene>
    <name evidence="14" type="ORF">ETU37_10660</name>
</gene>
<comment type="pathway">
    <text evidence="11">Glycan degradation; trehalose degradation; D-glucose from alpha,alpha-trehalose: step 1/1.</text>
</comment>
<dbReference type="InterPro" id="IPR008928">
    <property type="entry name" value="6-hairpin_glycosidase_sf"/>
</dbReference>
<keyword evidence="7" id="KW-0326">Glycosidase</keyword>
<dbReference type="GO" id="GO:0005993">
    <property type="term" value="P:trehalose catabolic process"/>
    <property type="evidence" value="ECO:0007669"/>
    <property type="project" value="UniProtKB-ARBA"/>
</dbReference>
<dbReference type="Pfam" id="PF00723">
    <property type="entry name" value="Glyco_hydro_15"/>
    <property type="match status" value="1"/>
</dbReference>
<evidence type="ECO:0000259" key="13">
    <source>
        <dbReference type="Pfam" id="PF19291"/>
    </source>
</evidence>
<dbReference type="GO" id="GO:0004555">
    <property type="term" value="F:alpha,alpha-trehalase activity"/>
    <property type="evidence" value="ECO:0007669"/>
    <property type="project" value="UniProtKB-EC"/>
</dbReference>
<name>A0A4Q5J4K5_9ACTN</name>
<dbReference type="EMBL" id="SDPU01000021">
    <property type="protein sequence ID" value="RYU12451.1"/>
    <property type="molecule type" value="Genomic_DNA"/>
</dbReference>
<evidence type="ECO:0000259" key="12">
    <source>
        <dbReference type="Pfam" id="PF00723"/>
    </source>
</evidence>
<dbReference type="FunFam" id="1.50.10.10:FF:000005">
    <property type="entry name" value="Glycosyl hydrolase, glucoamylase"/>
    <property type="match status" value="1"/>
</dbReference>
<organism evidence="14 15">
    <name type="scientific">Nocardioides iriomotensis</name>
    <dbReference type="NCBI Taxonomy" id="715784"/>
    <lineage>
        <taxon>Bacteria</taxon>
        <taxon>Bacillati</taxon>
        <taxon>Actinomycetota</taxon>
        <taxon>Actinomycetes</taxon>
        <taxon>Propionibacteriales</taxon>
        <taxon>Nocardioidaceae</taxon>
        <taxon>Nocardioides</taxon>
    </lineage>
</organism>
<dbReference type="SUPFAM" id="SSF48208">
    <property type="entry name" value="Six-hairpin glycosidases"/>
    <property type="match status" value="1"/>
</dbReference>
<evidence type="ECO:0000256" key="8">
    <source>
        <dbReference type="ARBA" id="ARBA00030473"/>
    </source>
</evidence>
<feature type="domain" description="GH15-like" evidence="12">
    <location>
        <begin position="217"/>
        <end position="583"/>
    </location>
</feature>
<feature type="domain" description="Trehalase-like N-terminal" evidence="13">
    <location>
        <begin position="3"/>
        <end position="125"/>
    </location>
</feature>
<reference evidence="14 15" key="1">
    <citation type="submission" date="2019-01" db="EMBL/GenBank/DDBJ databases">
        <title>Nocardioides guangzhouensis sp. nov., an actinobacterium isolated from soil.</title>
        <authorList>
            <person name="Fu Y."/>
            <person name="Cai Y."/>
            <person name="Lin Z."/>
            <person name="Chen P."/>
        </authorList>
    </citation>
    <scope>NUCLEOTIDE SEQUENCE [LARGE SCALE GENOMIC DNA]</scope>
    <source>
        <strain evidence="14 15">NBRC 105384</strain>
    </source>
</reference>
<evidence type="ECO:0000256" key="3">
    <source>
        <dbReference type="ARBA" id="ARBA00012757"/>
    </source>
</evidence>
<evidence type="ECO:0000256" key="9">
    <source>
        <dbReference type="ARBA" id="ARBA00031637"/>
    </source>
</evidence>
<evidence type="ECO:0000256" key="6">
    <source>
        <dbReference type="ARBA" id="ARBA00023277"/>
    </source>
</evidence>
<dbReference type="InterPro" id="IPR045582">
    <property type="entry name" value="Trehalase-like_N"/>
</dbReference>
<comment type="catalytic activity">
    <reaction evidence="1">
        <text>alpha,alpha-trehalose + H2O = alpha-D-glucose + beta-D-glucose</text>
        <dbReference type="Rhea" id="RHEA:32675"/>
        <dbReference type="ChEBI" id="CHEBI:15377"/>
        <dbReference type="ChEBI" id="CHEBI:15903"/>
        <dbReference type="ChEBI" id="CHEBI:16551"/>
        <dbReference type="ChEBI" id="CHEBI:17925"/>
        <dbReference type="EC" id="3.2.1.28"/>
    </reaction>
</comment>
<dbReference type="Proteomes" id="UP000291189">
    <property type="component" value="Unassembled WGS sequence"/>
</dbReference>
<accession>A0A4Q5J4K5</accession>
<evidence type="ECO:0000256" key="2">
    <source>
        <dbReference type="ARBA" id="ARBA00006188"/>
    </source>
</evidence>
<keyword evidence="15" id="KW-1185">Reference proteome</keyword>
<evidence type="ECO:0000313" key="15">
    <source>
        <dbReference type="Proteomes" id="UP000291189"/>
    </source>
</evidence>
<dbReference type="AlphaFoldDB" id="A0A4Q5J4K5"/>
<evidence type="ECO:0000256" key="10">
    <source>
        <dbReference type="ARBA" id="ARBA00053030"/>
    </source>
</evidence>
<keyword evidence="6" id="KW-0119">Carbohydrate metabolism</keyword>
<evidence type="ECO:0000256" key="7">
    <source>
        <dbReference type="ARBA" id="ARBA00023295"/>
    </source>
</evidence>
<evidence type="ECO:0000256" key="11">
    <source>
        <dbReference type="ARBA" id="ARBA00060615"/>
    </source>
</evidence>
<dbReference type="EC" id="3.2.1.28" evidence="3"/>
<dbReference type="InterPro" id="IPR011613">
    <property type="entry name" value="GH15-like"/>
</dbReference>
<keyword evidence="5 14" id="KW-0378">Hydrolase</keyword>